<keyword evidence="4" id="KW-0067">ATP-binding</keyword>
<dbReference type="PATRIC" id="fig|1513271.3.peg.1684"/>
<accession>A0A0J8GY71</accession>
<dbReference type="NCBIfam" id="TIGR00462">
    <property type="entry name" value="genX"/>
    <property type="match status" value="1"/>
</dbReference>
<dbReference type="InterPro" id="IPR004525">
    <property type="entry name" value="EpmA"/>
</dbReference>
<dbReference type="GO" id="GO:0004824">
    <property type="term" value="F:lysine-tRNA ligase activity"/>
    <property type="evidence" value="ECO:0007669"/>
    <property type="project" value="UniProtKB-EC"/>
</dbReference>
<sequence>MTSTWQPTASIKTLKQRAAIIQQIRQFFYERKVMEVETPLLASAGVTDLYLENLITEFQGPGFATPKELYLQTSPEFAMKRLLAAGSGCIFQICKAARDDESGRYHNPEFSILEWYRIGFNHFDLIDEIDQLLQLVLSCEKAERYSYQAVFQQHLGIDPLTASAQELKLALMSQGEADLANMSDNKTDLLQFILSQCIEPKIGQSRPCVIYNFPAEQASLAKISKQDNRVAERFEIYYKGIELANGFHELTDSNEQAKRFEQDNKARVEAGKKPKPIDYNLLAALSAGLPDCAGVALGIDRLVMLALNKPHIDQVLSFNIHNC</sequence>
<dbReference type="GO" id="GO:0005829">
    <property type="term" value="C:cytosol"/>
    <property type="evidence" value="ECO:0007669"/>
    <property type="project" value="TreeGrafter"/>
</dbReference>
<keyword evidence="8" id="KW-1185">Reference proteome</keyword>
<dbReference type="FunFam" id="3.30.930.10:FF:000017">
    <property type="entry name" value="Elongation factor P--(R)-beta-lysine ligase"/>
    <property type="match status" value="1"/>
</dbReference>
<evidence type="ECO:0000256" key="1">
    <source>
        <dbReference type="ARBA" id="ARBA00011738"/>
    </source>
</evidence>
<dbReference type="GO" id="GO:0006430">
    <property type="term" value="P:lysyl-tRNA aminoacylation"/>
    <property type="evidence" value="ECO:0007669"/>
    <property type="project" value="InterPro"/>
</dbReference>
<proteinExistence type="predicted"/>
<dbReference type="GO" id="GO:0000049">
    <property type="term" value="F:tRNA binding"/>
    <property type="evidence" value="ECO:0007669"/>
    <property type="project" value="TreeGrafter"/>
</dbReference>
<keyword evidence="3" id="KW-0547">Nucleotide-binding</keyword>
<gene>
    <name evidence="7" type="ORF">XM47_08265</name>
</gene>
<dbReference type="EC" id="6.1.1.6" evidence="7"/>
<dbReference type="InterPro" id="IPR045864">
    <property type="entry name" value="aa-tRNA-synth_II/BPL/LPL"/>
</dbReference>
<dbReference type="InterPro" id="IPR006195">
    <property type="entry name" value="aa-tRNA-synth_II"/>
</dbReference>
<dbReference type="InterPro" id="IPR004364">
    <property type="entry name" value="Aa-tRNA-synt_II"/>
</dbReference>
<dbReference type="OrthoDB" id="9802326at2"/>
<name>A0A0J8GY71_9ALTE</name>
<dbReference type="PROSITE" id="PS50862">
    <property type="entry name" value="AA_TRNA_LIGASE_II"/>
    <property type="match status" value="1"/>
</dbReference>
<evidence type="ECO:0000256" key="2">
    <source>
        <dbReference type="ARBA" id="ARBA00022598"/>
    </source>
</evidence>
<dbReference type="RefSeq" id="WP_048691523.1">
    <property type="nucleotide sequence ID" value="NZ_KQ130487.1"/>
</dbReference>
<dbReference type="PANTHER" id="PTHR42918">
    <property type="entry name" value="LYSYL-TRNA SYNTHETASE"/>
    <property type="match status" value="1"/>
</dbReference>
<evidence type="ECO:0000256" key="3">
    <source>
        <dbReference type="ARBA" id="ARBA00022741"/>
    </source>
</evidence>
<organism evidence="7 8">
    <name type="scientific">Catenovulum maritimum</name>
    <dbReference type="NCBI Taxonomy" id="1513271"/>
    <lineage>
        <taxon>Bacteria</taxon>
        <taxon>Pseudomonadati</taxon>
        <taxon>Pseudomonadota</taxon>
        <taxon>Gammaproteobacteria</taxon>
        <taxon>Alteromonadales</taxon>
        <taxon>Alteromonadaceae</taxon>
        <taxon>Catenovulum</taxon>
    </lineage>
</organism>
<evidence type="ECO:0000259" key="6">
    <source>
        <dbReference type="PROSITE" id="PS50862"/>
    </source>
</evidence>
<dbReference type="Gene3D" id="3.30.930.10">
    <property type="entry name" value="Bira Bifunctional Protein, Domain 2"/>
    <property type="match status" value="1"/>
</dbReference>
<comment type="catalytic activity">
    <reaction evidence="5">
        <text>D-beta-lysine + L-lysyl-[protein] + ATP = N(6)-((3R)-3,6-diaminohexanoyl)-L-lysyl-[protein] + AMP + diphosphate + H(+)</text>
        <dbReference type="Rhea" id="RHEA:83435"/>
        <dbReference type="Rhea" id="RHEA-COMP:9752"/>
        <dbReference type="Rhea" id="RHEA-COMP:20131"/>
        <dbReference type="ChEBI" id="CHEBI:15378"/>
        <dbReference type="ChEBI" id="CHEBI:29969"/>
        <dbReference type="ChEBI" id="CHEBI:30616"/>
        <dbReference type="ChEBI" id="CHEBI:33019"/>
        <dbReference type="ChEBI" id="CHEBI:84138"/>
        <dbReference type="ChEBI" id="CHEBI:156053"/>
        <dbReference type="ChEBI" id="CHEBI:456215"/>
    </reaction>
    <physiologicalReaction direction="left-to-right" evidence="5">
        <dbReference type="Rhea" id="RHEA:83436"/>
    </physiologicalReaction>
</comment>
<comment type="caution">
    <text evidence="7">The sequence shown here is derived from an EMBL/GenBank/DDBJ whole genome shotgun (WGS) entry which is preliminary data.</text>
</comment>
<dbReference type="AlphaFoldDB" id="A0A0J8GY71"/>
<evidence type="ECO:0000256" key="4">
    <source>
        <dbReference type="ARBA" id="ARBA00022840"/>
    </source>
</evidence>
<dbReference type="PANTHER" id="PTHR42918:SF6">
    <property type="entry name" value="ELONGATION FACTOR P--(R)-BETA-LYSINE LIGASE"/>
    <property type="match status" value="1"/>
</dbReference>
<dbReference type="Proteomes" id="UP000037600">
    <property type="component" value="Unassembled WGS sequence"/>
</dbReference>
<dbReference type="Pfam" id="PF00152">
    <property type="entry name" value="tRNA-synt_2"/>
    <property type="match status" value="1"/>
</dbReference>
<feature type="domain" description="Aminoacyl-transfer RNA synthetases class-II family profile" evidence="6">
    <location>
        <begin position="14"/>
        <end position="313"/>
    </location>
</feature>
<evidence type="ECO:0000256" key="5">
    <source>
        <dbReference type="ARBA" id="ARBA00052794"/>
    </source>
</evidence>
<comment type="subunit">
    <text evidence="1">Homodimer.</text>
</comment>
<evidence type="ECO:0000313" key="7">
    <source>
        <dbReference type="EMBL" id="KMT65678.1"/>
    </source>
</evidence>
<evidence type="ECO:0000313" key="8">
    <source>
        <dbReference type="Proteomes" id="UP000037600"/>
    </source>
</evidence>
<dbReference type="STRING" id="1513271.XM47_08265"/>
<dbReference type="GO" id="GO:0005524">
    <property type="term" value="F:ATP binding"/>
    <property type="evidence" value="ECO:0007669"/>
    <property type="project" value="UniProtKB-KW"/>
</dbReference>
<reference evidence="7 8" key="1">
    <citation type="submission" date="2015-04" db="EMBL/GenBank/DDBJ databases">
        <title>Draft Genome Sequence of the Novel Agar-Digesting Marine Bacterium Q1.</title>
        <authorList>
            <person name="Li Y."/>
            <person name="Li D."/>
            <person name="Chen G."/>
            <person name="Du Z."/>
        </authorList>
    </citation>
    <scope>NUCLEOTIDE SEQUENCE [LARGE SCALE GENOMIC DNA]</scope>
    <source>
        <strain evidence="7 8">Q1</strain>
    </source>
</reference>
<dbReference type="NCBIfam" id="NF006828">
    <property type="entry name" value="PRK09350.1"/>
    <property type="match status" value="1"/>
</dbReference>
<dbReference type="SUPFAM" id="SSF55681">
    <property type="entry name" value="Class II aaRS and biotin synthetases"/>
    <property type="match status" value="1"/>
</dbReference>
<keyword evidence="2 7" id="KW-0436">Ligase</keyword>
<protein>
    <submittedName>
        <fullName evidence="7">PoxB regulator PoxA</fullName>
        <ecNumber evidence="7">6.1.1.6</ecNumber>
    </submittedName>
</protein>
<dbReference type="EMBL" id="LAZL01000010">
    <property type="protein sequence ID" value="KMT65678.1"/>
    <property type="molecule type" value="Genomic_DNA"/>
</dbReference>